<dbReference type="RefSeq" id="WP_246535490.1">
    <property type="nucleotide sequence ID" value="NZ_BAAAHS010000044.1"/>
</dbReference>
<keyword evidence="3" id="KW-1185">Reference proteome</keyword>
<gene>
    <name evidence="2" type="primary">aphA</name>
    <name evidence="2" type="ORF">ENKNEFLB_02347</name>
</gene>
<dbReference type="Pfam" id="PF01636">
    <property type="entry name" value="APH"/>
    <property type="match status" value="1"/>
</dbReference>
<evidence type="ECO:0000313" key="2">
    <source>
        <dbReference type="EMBL" id="QVT79957.1"/>
    </source>
</evidence>
<dbReference type="GO" id="GO:0008910">
    <property type="term" value="F:kanamycin kinase activity"/>
    <property type="evidence" value="ECO:0007669"/>
    <property type="project" value="UniProtKB-EC"/>
</dbReference>
<dbReference type="Proteomes" id="UP000679307">
    <property type="component" value="Chromosome"/>
</dbReference>
<protein>
    <submittedName>
        <fullName evidence="2">Aminoglycoside 3'-phosphotransferase</fullName>
        <ecNumber evidence="2">2.7.1.95</ecNumber>
    </submittedName>
</protein>
<evidence type="ECO:0000259" key="1">
    <source>
        <dbReference type="Pfam" id="PF01636"/>
    </source>
</evidence>
<evidence type="ECO:0000313" key="3">
    <source>
        <dbReference type="Proteomes" id="UP000679307"/>
    </source>
</evidence>
<sequence>MTDEGPLHEGQLPVTAGLVRRLVEDQLPQHRSLPLRPVAGGGTVCAVFRLGEDLTVRLPLTGDDAVQVGAALQAEARASAALAVVCPVPAPLPVVLGRPGHGYPLPWSVQTWVPGHDALVEDPAGSAAFAEDLGVVIDAFRASGTGGRTFVGERRDGRGGHLPDHDEWVDHCLAQSVGHDLDTASLGALWDDLRDLPPAGPDVMTHGDLMPGNVVVTDGRLGGLLDTGGFGPADRALDLVAAWHLLGAPARAVLRGRLGCTDLEWARGRAWALQQALGLVWYYAGSHPAISRVGRRTLARVLAG</sequence>
<dbReference type="PANTHER" id="PTHR21310:SF42">
    <property type="entry name" value="BIFUNCTIONAL AAC_APH"/>
    <property type="match status" value="1"/>
</dbReference>
<accession>A0ABX8EIN4</accession>
<dbReference type="EC" id="2.7.1.95" evidence="2"/>
<reference evidence="2 3" key="1">
    <citation type="submission" date="2021-05" db="EMBL/GenBank/DDBJ databases">
        <title>Complete genome of Nocardioides aquaticus KCTC 9944T isolated from meromictic and hypersaline Ekho Lake, Antarctica.</title>
        <authorList>
            <person name="Hwang K."/>
            <person name="Kim K.M."/>
            <person name="Choe H."/>
        </authorList>
    </citation>
    <scope>NUCLEOTIDE SEQUENCE [LARGE SCALE GENOMIC DNA]</scope>
    <source>
        <strain evidence="2 3">KCTC 9944</strain>
    </source>
</reference>
<feature type="domain" description="Aminoglycoside phosphotransferase" evidence="1">
    <location>
        <begin position="37"/>
        <end position="270"/>
    </location>
</feature>
<dbReference type="InterPro" id="IPR002575">
    <property type="entry name" value="Aminoglycoside_PTrfase"/>
</dbReference>
<dbReference type="EMBL" id="CP075371">
    <property type="protein sequence ID" value="QVT79957.1"/>
    <property type="molecule type" value="Genomic_DNA"/>
</dbReference>
<dbReference type="InterPro" id="IPR051678">
    <property type="entry name" value="AGP_Transferase"/>
</dbReference>
<name>A0ABX8EIN4_9ACTN</name>
<keyword evidence="2" id="KW-0808">Transferase</keyword>
<proteinExistence type="predicted"/>
<organism evidence="2 3">
    <name type="scientific">Nocardioides aquaticus</name>
    <dbReference type="NCBI Taxonomy" id="160826"/>
    <lineage>
        <taxon>Bacteria</taxon>
        <taxon>Bacillati</taxon>
        <taxon>Actinomycetota</taxon>
        <taxon>Actinomycetes</taxon>
        <taxon>Propionibacteriales</taxon>
        <taxon>Nocardioidaceae</taxon>
        <taxon>Nocardioides</taxon>
    </lineage>
</organism>
<dbReference type="PANTHER" id="PTHR21310">
    <property type="entry name" value="AMINOGLYCOSIDE PHOSPHOTRANSFERASE-RELATED-RELATED"/>
    <property type="match status" value="1"/>
</dbReference>